<dbReference type="Gene3D" id="1.10.287.950">
    <property type="entry name" value="Methyl-accepting chemotaxis protein"/>
    <property type="match status" value="1"/>
</dbReference>
<dbReference type="Pfam" id="PF13682">
    <property type="entry name" value="CZB"/>
    <property type="match status" value="1"/>
</dbReference>
<organism evidence="6 7">
    <name type="scientific">Persephonella hydrogeniphila</name>
    <dbReference type="NCBI Taxonomy" id="198703"/>
    <lineage>
        <taxon>Bacteria</taxon>
        <taxon>Pseudomonadati</taxon>
        <taxon>Aquificota</taxon>
        <taxon>Aquificia</taxon>
        <taxon>Aquificales</taxon>
        <taxon>Hydrogenothermaceae</taxon>
        <taxon>Persephonella</taxon>
    </lineage>
</organism>
<protein>
    <submittedName>
        <fullName evidence="6">Methyl-accepting chemotaxis protein</fullName>
    </submittedName>
</protein>
<evidence type="ECO:0000256" key="1">
    <source>
        <dbReference type="ARBA" id="ARBA00023224"/>
    </source>
</evidence>
<sequence>MGLFGCKDVYEMVDKLKDELDRKEKQISELQRALEEKDAEVHRLEEELQKKDASLSQVQSELSKIQSQLNELKDKANEGWEILDYLQEEGVFIASPEFKPGKEGNELIYVNKRGKDILRELGEDINKTYGFSVNWENPLGISIHRFHKDPERVKEMLKSLRPGEVKKNADIVVGKHIIESYRFAVTDNQGNIIGYASTWKDVTAERFIDRILTEASPQLASNIYENSMISASTYKIRTEMDDFKKNLEEIVDSVNQISDSISELASAVLDVQKAQENINELVQKGAQSIDKSVSNIRQTVDVITRLTDSTAELKKRISGIEHILDVILEITEQTNLLALNAAIEAARAGEVGRGFAVVADEVRKLAEKTSKSANEIREVVTSIMEEMEKTEVEVGNVRDIINEGAEYSEEIDEIFEKIKAAIGKMTEMILQQTASTEEQSQMIKTVSENAKSLTEGIQDILDIALELDDIASSTFRSGEHLWKMFTELRKDEAFNLLTRIIEHAEFVEETVKAIEGETTFTPPDHTQCNLGKWFYSEGLLKAQEIGSEAVELMKKLEKAHIEFHQAGIEAVRYSKEHNYEKAREKIDDMVKLSREIADDIIKLYYMVIKAKKD</sequence>
<keyword evidence="4" id="KW-0175">Coiled coil</keyword>
<dbReference type="PANTHER" id="PTHR32089">
    <property type="entry name" value="METHYL-ACCEPTING CHEMOTAXIS PROTEIN MCPB"/>
    <property type="match status" value="1"/>
</dbReference>
<dbReference type="GO" id="GO:0004888">
    <property type="term" value="F:transmembrane signaling receptor activity"/>
    <property type="evidence" value="ECO:0007669"/>
    <property type="project" value="InterPro"/>
</dbReference>
<dbReference type="Proteomes" id="UP000219036">
    <property type="component" value="Unassembled WGS sequence"/>
</dbReference>
<proteinExistence type="inferred from homology"/>
<evidence type="ECO:0000259" key="5">
    <source>
        <dbReference type="PROSITE" id="PS50111"/>
    </source>
</evidence>
<dbReference type="OrthoDB" id="9816519at2"/>
<feature type="coiled-coil region" evidence="4">
    <location>
        <begin position="6"/>
        <end position="75"/>
    </location>
</feature>
<dbReference type="Gene3D" id="1.20.5.300">
    <property type="match status" value="1"/>
</dbReference>
<feature type="domain" description="Methyl-accepting transducer" evidence="5">
    <location>
        <begin position="229"/>
        <end position="454"/>
    </location>
</feature>
<evidence type="ECO:0000256" key="4">
    <source>
        <dbReference type="SAM" id="Coils"/>
    </source>
</evidence>
<dbReference type="AlphaFoldDB" id="A0A285NJU6"/>
<dbReference type="SMART" id="SM00283">
    <property type="entry name" value="MA"/>
    <property type="match status" value="1"/>
</dbReference>
<keyword evidence="1 3" id="KW-0807">Transducer</keyword>
<name>A0A285NJU6_9AQUI</name>
<dbReference type="Gene3D" id="3.30.450.20">
    <property type="entry name" value="PAS domain"/>
    <property type="match status" value="1"/>
</dbReference>
<dbReference type="PROSITE" id="PS50111">
    <property type="entry name" value="CHEMOTAXIS_TRANSDUC_2"/>
    <property type="match status" value="1"/>
</dbReference>
<gene>
    <name evidence="6" type="ORF">SAMN06265182_1182</name>
</gene>
<dbReference type="Gene3D" id="1.20.120.30">
    <property type="entry name" value="Aspartate receptor, ligand-binding domain"/>
    <property type="match status" value="1"/>
</dbReference>
<dbReference type="SUPFAM" id="SSF58104">
    <property type="entry name" value="Methyl-accepting chemotaxis protein (MCP) signaling domain"/>
    <property type="match status" value="1"/>
</dbReference>
<dbReference type="Pfam" id="PF00015">
    <property type="entry name" value="MCPsignal"/>
    <property type="match status" value="1"/>
</dbReference>
<evidence type="ECO:0000313" key="7">
    <source>
        <dbReference type="Proteomes" id="UP000219036"/>
    </source>
</evidence>
<keyword evidence="7" id="KW-1185">Reference proteome</keyword>
<dbReference type="GO" id="GO:0016020">
    <property type="term" value="C:membrane"/>
    <property type="evidence" value="ECO:0007669"/>
    <property type="project" value="InterPro"/>
</dbReference>
<comment type="similarity">
    <text evidence="2">Belongs to the methyl-accepting chemotaxis (MCP) protein family.</text>
</comment>
<dbReference type="CDD" id="cd11386">
    <property type="entry name" value="MCP_signal"/>
    <property type="match status" value="1"/>
</dbReference>
<evidence type="ECO:0000313" key="6">
    <source>
        <dbReference type="EMBL" id="SNZ08146.1"/>
    </source>
</evidence>
<dbReference type="RefSeq" id="WP_097000356.1">
    <property type="nucleotide sequence ID" value="NZ_OBEI01000004.1"/>
</dbReference>
<dbReference type="EMBL" id="OBEI01000004">
    <property type="protein sequence ID" value="SNZ08146.1"/>
    <property type="molecule type" value="Genomic_DNA"/>
</dbReference>
<evidence type="ECO:0000256" key="2">
    <source>
        <dbReference type="ARBA" id="ARBA00029447"/>
    </source>
</evidence>
<dbReference type="PANTHER" id="PTHR32089:SF112">
    <property type="entry name" value="LYSOZYME-LIKE PROTEIN-RELATED"/>
    <property type="match status" value="1"/>
</dbReference>
<dbReference type="GO" id="GO:0007165">
    <property type="term" value="P:signal transduction"/>
    <property type="evidence" value="ECO:0007669"/>
    <property type="project" value="UniProtKB-KW"/>
</dbReference>
<dbReference type="InterPro" id="IPR025991">
    <property type="entry name" value="Chemoreceptor_zinc-bind_dom"/>
</dbReference>
<dbReference type="InterPro" id="IPR004089">
    <property type="entry name" value="MCPsignal_dom"/>
</dbReference>
<reference evidence="7" key="1">
    <citation type="submission" date="2017-09" db="EMBL/GenBank/DDBJ databases">
        <authorList>
            <person name="Varghese N."/>
            <person name="Submissions S."/>
        </authorList>
    </citation>
    <scope>NUCLEOTIDE SEQUENCE [LARGE SCALE GENOMIC DNA]</scope>
    <source>
        <strain evidence="7">DSM 15103</strain>
    </source>
</reference>
<accession>A0A285NJU6</accession>
<evidence type="ECO:0000256" key="3">
    <source>
        <dbReference type="PROSITE-ProRule" id="PRU00284"/>
    </source>
</evidence>
<dbReference type="GO" id="GO:0006935">
    <property type="term" value="P:chemotaxis"/>
    <property type="evidence" value="ECO:0007669"/>
    <property type="project" value="InterPro"/>
</dbReference>
<dbReference type="PRINTS" id="PR00260">
    <property type="entry name" value="CHEMTRNSDUCR"/>
</dbReference>
<dbReference type="InterPro" id="IPR004090">
    <property type="entry name" value="Chemotax_Me-accpt_rcpt"/>
</dbReference>